<evidence type="ECO:0000256" key="1">
    <source>
        <dbReference type="SAM" id="MobiDB-lite"/>
    </source>
</evidence>
<reference evidence="2" key="1">
    <citation type="journal article" date="2022" name="bioRxiv">
        <title>Sequencing and chromosome-scale assembly of the giantPleurodeles waltlgenome.</title>
        <authorList>
            <person name="Brown T."/>
            <person name="Elewa A."/>
            <person name="Iarovenko S."/>
            <person name="Subramanian E."/>
            <person name="Araus A.J."/>
            <person name="Petzold A."/>
            <person name="Susuki M."/>
            <person name="Suzuki K.-i.T."/>
            <person name="Hayashi T."/>
            <person name="Toyoda A."/>
            <person name="Oliveira C."/>
            <person name="Osipova E."/>
            <person name="Leigh N.D."/>
            <person name="Simon A."/>
            <person name="Yun M.H."/>
        </authorList>
    </citation>
    <scope>NUCLEOTIDE SEQUENCE</scope>
    <source>
        <strain evidence="2">20211129_DDA</strain>
        <tissue evidence="2">Liver</tissue>
    </source>
</reference>
<gene>
    <name evidence="2" type="ORF">NDU88_010092</name>
</gene>
<evidence type="ECO:0000313" key="2">
    <source>
        <dbReference type="EMBL" id="KAJ1131759.1"/>
    </source>
</evidence>
<name>A0AAV7PUY7_PLEWA</name>
<proteinExistence type="predicted"/>
<accession>A0AAV7PUY7</accession>
<dbReference type="AlphaFoldDB" id="A0AAV7PUY7"/>
<dbReference type="EMBL" id="JANPWB010000011">
    <property type="protein sequence ID" value="KAJ1131759.1"/>
    <property type="molecule type" value="Genomic_DNA"/>
</dbReference>
<comment type="caution">
    <text evidence="2">The sequence shown here is derived from an EMBL/GenBank/DDBJ whole genome shotgun (WGS) entry which is preliminary data.</text>
</comment>
<dbReference type="Proteomes" id="UP001066276">
    <property type="component" value="Chromosome 7"/>
</dbReference>
<protein>
    <submittedName>
        <fullName evidence="2">Uncharacterized protein</fullName>
    </submittedName>
</protein>
<keyword evidence="3" id="KW-1185">Reference proteome</keyword>
<feature type="compositionally biased region" description="Basic and acidic residues" evidence="1">
    <location>
        <begin position="172"/>
        <end position="202"/>
    </location>
</feature>
<sequence>MGCGGSHPGQQATGEGEAPTPSHPCFLSRSKGASSSCHSAARGEAGRGLGGGNHLDGRKDGHWAEPSSVRNCQSKPLPSVPCPPGSRRQTGAGTDVLRSERAQWDEESIADRGQRGLAVQSRQAAFPRPERRQGGLAGTAGRSNWEEEIQGKEIHEAAPEGIKSEEEFSQGRNKELREREEELGERGYREAEIQLKEEDIHEKKMKGGRQS</sequence>
<evidence type="ECO:0000313" key="3">
    <source>
        <dbReference type="Proteomes" id="UP001066276"/>
    </source>
</evidence>
<organism evidence="2 3">
    <name type="scientific">Pleurodeles waltl</name>
    <name type="common">Iberian ribbed newt</name>
    <dbReference type="NCBI Taxonomy" id="8319"/>
    <lineage>
        <taxon>Eukaryota</taxon>
        <taxon>Metazoa</taxon>
        <taxon>Chordata</taxon>
        <taxon>Craniata</taxon>
        <taxon>Vertebrata</taxon>
        <taxon>Euteleostomi</taxon>
        <taxon>Amphibia</taxon>
        <taxon>Batrachia</taxon>
        <taxon>Caudata</taxon>
        <taxon>Salamandroidea</taxon>
        <taxon>Salamandridae</taxon>
        <taxon>Pleurodelinae</taxon>
        <taxon>Pleurodeles</taxon>
    </lineage>
</organism>
<feature type="compositionally biased region" description="Basic and acidic residues" evidence="1">
    <location>
        <begin position="149"/>
        <end position="166"/>
    </location>
</feature>
<feature type="compositionally biased region" description="Basic and acidic residues" evidence="1">
    <location>
        <begin position="97"/>
        <end position="114"/>
    </location>
</feature>
<feature type="region of interest" description="Disordered" evidence="1">
    <location>
        <begin position="1"/>
        <end position="211"/>
    </location>
</feature>